<evidence type="ECO:0000313" key="1">
    <source>
        <dbReference type="EMBL" id="CAG9619377.1"/>
    </source>
</evidence>
<sequence>MKRNKGILIERGEGAMKRFMLKCLFITFVLFLGVLLGMQQANDGMRKMKGYDDPAFSGEVFHVVEKTENISFLGREYSNQDMQEKQEKLQEMKSYNFLSSTGKKLADGMTGLMSGLFDKAKDTLEEN</sequence>
<evidence type="ECO:0000313" key="2">
    <source>
        <dbReference type="Proteomes" id="UP000789833"/>
    </source>
</evidence>
<dbReference type="EMBL" id="CAKJTJ010000001">
    <property type="protein sequence ID" value="CAG9619377.1"/>
    <property type="molecule type" value="Genomic_DNA"/>
</dbReference>
<comment type="caution">
    <text evidence="1">The sequence shown here is derived from an EMBL/GenBank/DDBJ whole genome shotgun (WGS) entry which is preliminary data.</text>
</comment>
<dbReference type="Pfam" id="PF12438">
    <property type="entry name" value="DUF3679"/>
    <property type="match status" value="1"/>
</dbReference>
<evidence type="ECO:0008006" key="3">
    <source>
        <dbReference type="Google" id="ProtNLM"/>
    </source>
</evidence>
<accession>A0ABN8A6W6</accession>
<reference evidence="1 2" key="1">
    <citation type="submission" date="2021-10" db="EMBL/GenBank/DDBJ databases">
        <authorList>
            <person name="Criscuolo A."/>
        </authorList>
    </citation>
    <scope>NUCLEOTIDE SEQUENCE [LARGE SCALE GENOMIC DNA]</scope>
    <source>
        <strain evidence="2">CIP 111883</strain>
    </source>
</reference>
<organism evidence="1 2">
    <name type="scientific">Sutcliffiella rhizosphaerae</name>
    <dbReference type="NCBI Taxonomy" id="2880967"/>
    <lineage>
        <taxon>Bacteria</taxon>
        <taxon>Bacillati</taxon>
        <taxon>Bacillota</taxon>
        <taxon>Bacilli</taxon>
        <taxon>Bacillales</taxon>
        <taxon>Bacillaceae</taxon>
        <taxon>Sutcliffiella</taxon>
    </lineage>
</organism>
<proteinExistence type="predicted"/>
<name>A0ABN8A6W6_9BACI</name>
<keyword evidence="2" id="KW-1185">Reference proteome</keyword>
<dbReference type="RefSeq" id="WP_230499314.1">
    <property type="nucleotide sequence ID" value="NZ_CAKJTJ010000001.1"/>
</dbReference>
<gene>
    <name evidence="1" type="ORF">BACCIP111883_00144</name>
</gene>
<dbReference type="InterPro" id="IPR020534">
    <property type="entry name" value="Uncharacterised_YqxA"/>
</dbReference>
<protein>
    <recommendedName>
        <fullName evidence="3">DUF3679 domain-containing protein</fullName>
    </recommendedName>
</protein>
<dbReference type="Proteomes" id="UP000789833">
    <property type="component" value="Unassembled WGS sequence"/>
</dbReference>